<organism evidence="1 2">
    <name type="scientific">Leadbettera azotonutricia (strain ATCC BAA-888 / DSM 13862 / ZAS-9)</name>
    <name type="common">Treponema azotonutricium</name>
    <dbReference type="NCBI Taxonomy" id="545695"/>
    <lineage>
        <taxon>Bacteria</taxon>
        <taxon>Pseudomonadati</taxon>
        <taxon>Spirochaetota</taxon>
        <taxon>Spirochaetia</taxon>
        <taxon>Spirochaetales</taxon>
        <taxon>Breznakiellaceae</taxon>
        <taxon>Leadbettera</taxon>
    </lineage>
</organism>
<keyword evidence="2" id="KW-1185">Reference proteome</keyword>
<dbReference type="HOGENOM" id="CLU_3158988_0_0_12"/>
<reference evidence="2" key="1">
    <citation type="submission" date="2009-12" db="EMBL/GenBank/DDBJ databases">
        <title>Complete sequence of Treponema azotonutricium strain ZAS-9.</title>
        <authorList>
            <person name="Tetu S.G."/>
            <person name="Matson E."/>
            <person name="Ren Q."/>
            <person name="Seshadri R."/>
            <person name="Elbourne L."/>
            <person name="Hassan K.A."/>
            <person name="Durkin A."/>
            <person name="Radune D."/>
            <person name="Mohamoud Y."/>
            <person name="Shay R."/>
            <person name="Jin S."/>
            <person name="Zhang X."/>
            <person name="Lucey K."/>
            <person name="Ballor N.R."/>
            <person name="Ottesen E."/>
            <person name="Rosenthal R."/>
            <person name="Allen A."/>
            <person name="Leadbetter J.R."/>
            <person name="Paulsen I.T."/>
        </authorList>
    </citation>
    <scope>NUCLEOTIDE SEQUENCE [LARGE SCALE GENOMIC DNA]</scope>
    <source>
        <strain evidence="2">ATCC BAA-888 / DSM 13862 / ZAS-9</strain>
    </source>
</reference>
<gene>
    <name evidence="1" type="ordered locus">TREAZ_0463</name>
</gene>
<dbReference type="EMBL" id="CP001841">
    <property type="protein sequence ID" value="AEF80465.1"/>
    <property type="molecule type" value="Genomic_DNA"/>
</dbReference>
<protein>
    <submittedName>
        <fullName evidence="1">Uncharacterized protein</fullName>
    </submittedName>
</protein>
<evidence type="ECO:0000313" key="1">
    <source>
        <dbReference type="EMBL" id="AEF80465.1"/>
    </source>
</evidence>
<sequence>MQAGSSKTDSGDEISFTGTSEEIRFYAEPQMGIIGARFKLTETERRKL</sequence>
<dbReference type="KEGG" id="taz:TREAZ_0463"/>
<accession>F5YCA6</accession>
<dbReference type="STRING" id="545695.TREAZ_0463"/>
<dbReference type="InParanoid" id="F5YCA6"/>
<dbReference type="AlphaFoldDB" id="F5YCA6"/>
<evidence type="ECO:0000313" key="2">
    <source>
        <dbReference type="Proteomes" id="UP000009222"/>
    </source>
</evidence>
<dbReference type="Proteomes" id="UP000009222">
    <property type="component" value="Chromosome"/>
</dbReference>
<name>F5YCA6_LEAAZ</name>
<reference evidence="1 2" key="2">
    <citation type="journal article" date="2011" name="ISME J.">
        <title>RNA-seq reveals cooperative metabolic interactions between two termite-gut spirochete species in co-culture.</title>
        <authorList>
            <person name="Rosenthal A.Z."/>
            <person name="Matson E.G."/>
            <person name="Eldar A."/>
            <person name="Leadbetter J.R."/>
        </authorList>
    </citation>
    <scope>NUCLEOTIDE SEQUENCE [LARGE SCALE GENOMIC DNA]</scope>
    <source>
        <strain evidence="2">ATCC BAA-888 / DSM 13862 / ZAS-9</strain>
    </source>
</reference>
<proteinExistence type="predicted"/>